<reference evidence="1" key="1">
    <citation type="submission" date="2020-11" db="EMBL/GenBank/DDBJ databases">
        <authorList>
            <person name="Whitehead M."/>
        </authorList>
    </citation>
    <scope>NUCLEOTIDE SEQUENCE</scope>
    <source>
        <strain evidence="1">EGII</strain>
    </source>
</reference>
<protein>
    <submittedName>
        <fullName evidence="1">(Mediterranean fruit fly) hypothetical protein</fullName>
    </submittedName>
</protein>
<gene>
    <name evidence="1" type="ORF">CCAP1982_LOCUS7621</name>
</gene>
<organism evidence="1 2">
    <name type="scientific">Ceratitis capitata</name>
    <name type="common">Mediterranean fruit fly</name>
    <name type="synonym">Tephritis capitata</name>
    <dbReference type="NCBI Taxonomy" id="7213"/>
    <lineage>
        <taxon>Eukaryota</taxon>
        <taxon>Metazoa</taxon>
        <taxon>Ecdysozoa</taxon>
        <taxon>Arthropoda</taxon>
        <taxon>Hexapoda</taxon>
        <taxon>Insecta</taxon>
        <taxon>Pterygota</taxon>
        <taxon>Neoptera</taxon>
        <taxon>Endopterygota</taxon>
        <taxon>Diptera</taxon>
        <taxon>Brachycera</taxon>
        <taxon>Muscomorpha</taxon>
        <taxon>Tephritoidea</taxon>
        <taxon>Tephritidae</taxon>
        <taxon>Ceratitis</taxon>
        <taxon>Ceratitis</taxon>
    </lineage>
</organism>
<dbReference type="Proteomes" id="UP000606786">
    <property type="component" value="Unassembled WGS sequence"/>
</dbReference>
<keyword evidence="2" id="KW-1185">Reference proteome</keyword>
<evidence type="ECO:0000313" key="1">
    <source>
        <dbReference type="EMBL" id="CAD6999075.1"/>
    </source>
</evidence>
<proteinExistence type="predicted"/>
<name>A0A811UMQ9_CERCA</name>
<comment type="caution">
    <text evidence="1">The sequence shown here is derived from an EMBL/GenBank/DDBJ whole genome shotgun (WGS) entry which is preliminary data.</text>
</comment>
<dbReference type="EMBL" id="CAJHJT010000012">
    <property type="protein sequence ID" value="CAD6999075.1"/>
    <property type="molecule type" value="Genomic_DNA"/>
</dbReference>
<accession>A0A811UMQ9</accession>
<sequence>MFTACIYTYILTHTNISYLQTNKLRQHQHLEAFPPTMQRDATPRSTLIVAEPFAVYLFRLLVSLLLLCGCYYYKSFKADIVLPVLRANFAPVCGQNTLLTISVEGSGQKPQEREASKAMREMRTIGQLSYSHDFLPLLVGVTDECIHQQAICWQQNYNTLLPLNAAEDVSN</sequence>
<dbReference type="AlphaFoldDB" id="A0A811UMQ9"/>
<evidence type="ECO:0000313" key="2">
    <source>
        <dbReference type="Proteomes" id="UP000606786"/>
    </source>
</evidence>